<accession>A0A285QFH7</accession>
<keyword evidence="2" id="KW-1185">Reference proteome</keyword>
<protein>
    <submittedName>
        <fullName evidence="1">ADP-heptose:LPS heptosyltransferase</fullName>
    </submittedName>
</protein>
<dbReference type="SUPFAM" id="SSF53756">
    <property type="entry name" value="UDP-Glycosyltransferase/glycogen phosphorylase"/>
    <property type="match status" value="1"/>
</dbReference>
<dbReference type="AlphaFoldDB" id="A0A285QFH7"/>
<organism evidence="1 2">
    <name type="scientific">Sphingomonas guangdongensis</name>
    <dbReference type="NCBI Taxonomy" id="1141890"/>
    <lineage>
        <taxon>Bacteria</taxon>
        <taxon>Pseudomonadati</taxon>
        <taxon>Pseudomonadota</taxon>
        <taxon>Alphaproteobacteria</taxon>
        <taxon>Sphingomonadales</taxon>
        <taxon>Sphingomonadaceae</taxon>
        <taxon>Sphingomonas</taxon>
    </lineage>
</organism>
<dbReference type="Gene3D" id="3.40.50.2000">
    <property type="entry name" value="Glycogen Phosphorylase B"/>
    <property type="match status" value="1"/>
</dbReference>
<proteinExistence type="predicted"/>
<evidence type="ECO:0000313" key="2">
    <source>
        <dbReference type="Proteomes" id="UP000219494"/>
    </source>
</evidence>
<keyword evidence="1" id="KW-0808">Transferase</keyword>
<reference evidence="1 2" key="1">
    <citation type="submission" date="2017-07" db="EMBL/GenBank/DDBJ databases">
        <authorList>
            <person name="Sun Z.S."/>
            <person name="Albrecht U."/>
            <person name="Echele G."/>
            <person name="Lee C.C."/>
        </authorList>
    </citation>
    <scope>NUCLEOTIDE SEQUENCE [LARGE SCALE GENOMIC DNA]</scope>
    <source>
        <strain evidence="1 2">CGMCC 1.12672</strain>
    </source>
</reference>
<gene>
    <name evidence="1" type="ORF">SAMN06297144_1141</name>
</gene>
<dbReference type="OrthoDB" id="7768317at2"/>
<dbReference type="GO" id="GO:0016740">
    <property type="term" value="F:transferase activity"/>
    <property type="evidence" value="ECO:0007669"/>
    <property type="project" value="UniProtKB-KW"/>
</dbReference>
<evidence type="ECO:0000313" key="1">
    <source>
        <dbReference type="EMBL" id="SOB80596.1"/>
    </source>
</evidence>
<dbReference type="EMBL" id="OBMI01000001">
    <property type="protein sequence ID" value="SOB80596.1"/>
    <property type="molecule type" value="Genomic_DNA"/>
</dbReference>
<dbReference type="Proteomes" id="UP000219494">
    <property type="component" value="Unassembled WGS sequence"/>
</dbReference>
<sequence length="294" mass="32373">MTQPRPSSDPIFDVVSVKGFGDLVIALTCLARVRPECRHRIHLLVGRHLQPLLAVLDVPFGSTVLDHPDAGPAALFQVRSRSPLAVLRSAVGVRRGLRRASTANGRVLVFDEMDARHRFLAGGRTARPLPPSDNLYRSWALFLDGEKLTLPAHAPVPMPHGRRLHIFPGAREAERRFSLDLLRALVSEARQEGLEPVVYTVDGELPELNDGSLPLEVMPRDFGRTLAAVKAADRVISADSMTAHLAEHLNKPVYVLAPREKFFWLPLSAATAGRHALFSQPSAETTLPEFLRDA</sequence>
<dbReference type="RefSeq" id="WP_097062950.1">
    <property type="nucleotide sequence ID" value="NZ_OBMI01000001.1"/>
</dbReference>
<name>A0A285QFH7_9SPHN</name>